<evidence type="ECO:0000259" key="2">
    <source>
        <dbReference type="PROSITE" id="PS50943"/>
    </source>
</evidence>
<dbReference type="SMART" id="SM00530">
    <property type="entry name" value="HTH_XRE"/>
    <property type="match status" value="1"/>
</dbReference>
<dbReference type="SUPFAM" id="SSF47413">
    <property type="entry name" value="lambda repressor-like DNA-binding domains"/>
    <property type="match status" value="1"/>
</dbReference>
<dbReference type="RefSeq" id="WP_033099395.1">
    <property type="nucleotide sequence ID" value="NZ_JACEIP010000042.1"/>
</dbReference>
<dbReference type="Pfam" id="PF01381">
    <property type="entry name" value="HTH_3"/>
    <property type="match status" value="1"/>
</dbReference>
<dbReference type="PROSITE" id="PS50943">
    <property type="entry name" value="HTH_CROC1"/>
    <property type="match status" value="1"/>
</dbReference>
<reference evidence="3 4" key="1">
    <citation type="submission" date="2020-07" db="EMBL/GenBank/DDBJ databases">
        <authorList>
            <person name="Feng H."/>
        </authorList>
    </citation>
    <scope>NUCLEOTIDE SEQUENCE [LARGE SCALE GENOMIC DNA]</scope>
    <source>
        <strain evidence="4">s-11</strain>
    </source>
</reference>
<protein>
    <submittedName>
        <fullName evidence="3">Helix-turn-helix transcriptional regulator</fullName>
    </submittedName>
</protein>
<proteinExistence type="predicted"/>
<organism evidence="3 4">
    <name type="scientific">Thermoactinomyces daqus</name>
    <dbReference type="NCBI Taxonomy" id="1329516"/>
    <lineage>
        <taxon>Bacteria</taxon>
        <taxon>Bacillati</taxon>
        <taxon>Bacillota</taxon>
        <taxon>Bacilli</taxon>
        <taxon>Bacillales</taxon>
        <taxon>Thermoactinomycetaceae</taxon>
        <taxon>Thermoactinomyces</taxon>
    </lineage>
</organism>
<evidence type="ECO:0000313" key="4">
    <source>
        <dbReference type="Proteomes" id="UP000530514"/>
    </source>
</evidence>
<evidence type="ECO:0000313" key="3">
    <source>
        <dbReference type="EMBL" id="MBA4544480.1"/>
    </source>
</evidence>
<keyword evidence="4" id="KW-1185">Reference proteome</keyword>
<dbReference type="Proteomes" id="UP000530514">
    <property type="component" value="Unassembled WGS sequence"/>
</dbReference>
<dbReference type="EMBL" id="JACEIP010000042">
    <property type="protein sequence ID" value="MBA4544480.1"/>
    <property type="molecule type" value="Genomic_DNA"/>
</dbReference>
<gene>
    <name evidence="3" type="ORF">H1164_16730</name>
</gene>
<feature type="domain" description="HTH cro/C1-type" evidence="2">
    <location>
        <begin position="6"/>
        <end position="58"/>
    </location>
</feature>
<dbReference type="OrthoDB" id="72638at2"/>
<comment type="caution">
    <text evidence="3">The sequence shown here is derived from an EMBL/GenBank/DDBJ whole genome shotgun (WGS) entry which is preliminary data.</text>
</comment>
<evidence type="ECO:0000256" key="1">
    <source>
        <dbReference type="ARBA" id="ARBA00023125"/>
    </source>
</evidence>
<accession>A0A7W1XD55</accession>
<sequence length="125" mass="14661">MLGNRLKKLRGKRTQSDVAKALGITRSRYSHYENGRNEPDTEMLQKLADYYNVTVDYLLGNEETKNKNEPIDLMKILQDRDNDELPHIDGVPIDEETAKILYYQLKAFKEKLLEEMKEKKREISA</sequence>
<keyword evidence="1" id="KW-0238">DNA-binding</keyword>
<dbReference type="Gene3D" id="1.10.260.40">
    <property type="entry name" value="lambda repressor-like DNA-binding domains"/>
    <property type="match status" value="1"/>
</dbReference>
<dbReference type="InterPro" id="IPR001387">
    <property type="entry name" value="Cro/C1-type_HTH"/>
</dbReference>
<dbReference type="GO" id="GO:0003677">
    <property type="term" value="F:DNA binding"/>
    <property type="evidence" value="ECO:0007669"/>
    <property type="project" value="UniProtKB-KW"/>
</dbReference>
<dbReference type="PANTHER" id="PTHR46558">
    <property type="entry name" value="TRACRIPTIONAL REGULATORY PROTEIN-RELATED-RELATED"/>
    <property type="match status" value="1"/>
</dbReference>
<dbReference type="PANTHER" id="PTHR46558:SF11">
    <property type="entry name" value="HTH-TYPE TRANSCRIPTIONAL REGULATOR XRE"/>
    <property type="match status" value="1"/>
</dbReference>
<dbReference type="InterPro" id="IPR010982">
    <property type="entry name" value="Lambda_DNA-bd_dom_sf"/>
</dbReference>
<dbReference type="AlphaFoldDB" id="A0A7W1XD55"/>
<name>A0A7W1XD55_9BACL</name>
<dbReference type="CDD" id="cd00093">
    <property type="entry name" value="HTH_XRE"/>
    <property type="match status" value="1"/>
</dbReference>